<dbReference type="PANTHER" id="PTHR11106:SF111">
    <property type="entry name" value="MACRO DOMAIN-CONTAINING PROTEIN"/>
    <property type="match status" value="1"/>
</dbReference>
<dbReference type="AlphaFoldDB" id="A0A7C6E8W7"/>
<dbReference type="InterPro" id="IPR043472">
    <property type="entry name" value="Macro_dom-like"/>
</dbReference>
<dbReference type="PANTHER" id="PTHR11106">
    <property type="entry name" value="GANGLIOSIDE INDUCED DIFFERENTIATION ASSOCIATED PROTEIN 2-RELATED"/>
    <property type="match status" value="1"/>
</dbReference>
<dbReference type="Proteomes" id="UP000886400">
    <property type="component" value="Unassembled WGS sequence"/>
</dbReference>
<organism evidence="2">
    <name type="scientific">Desulfurella acetivorans</name>
    <dbReference type="NCBI Taxonomy" id="33002"/>
    <lineage>
        <taxon>Bacteria</taxon>
        <taxon>Pseudomonadati</taxon>
        <taxon>Campylobacterota</taxon>
        <taxon>Desulfurellia</taxon>
        <taxon>Desulfurellales</taxon>
        <taxon>Desulfurellaceae</taxon>
        <taxon>Desulfurella</taxon>
    </lineage>
</organism>
<dbReference type="SUPFAM" id="SSF52949">
    <property type="entry name" value="Macro domain-like"/>
    <property type="match status" value="1"/>
</dbReference>
<dbReference type="EMBL" id="DRZX01000268">
    <property type="protein sequence ID" value="HHS49311.1"/>
    <property type="molecule type" value="Genomic_DNA"/>
</dbReference>
<dbReference type="PROSITE" id="PS51154">
    <property type="entry name" value="MACRO"/>
    <property type="match status" value="1"/>
</dbReference>
<dbReference type="Gene3D" id="3.40.220.10">
    <property type="entry name" value="Leucine Aminopeptidase, subunit E, domain 1"/>
    <property type="match status" value="1"/>
</dbReference>
<protein>
    <submittedName>
        <fullName evidence="2">Macro domain-containing protein</fullName>
    </submittedName>
</protein>
<evidence type="ECO:0000259" key="1">
    <source>
        <dbReference type="PROSITE" id="PS51154"/>
    </source>
</evidence>
<dbReference type="CDD" id="cd02907">
    <property type="entry name" value="Macro_Af1521_BAL-like"/>
    <property type="match status" value="1"/>
</dbReference>
<gene>
    <name evidence="2" type="ORF">ENM99_05670</name>
</gene>
<dbReference type="InterPro" id="IPR002589">
    <property type="entry name" value="Macro_dom"/>
</dbReference>
<dbReference type="Pfam" id="PF01661">
    <property type="entry name" value="Macro"/>
    <property type="match status" value="1"/>
</dbReference>
<sequence>MELYRLSFKDKVIKVILGGITEESTDAIVNPANNYLKHGGGVAGAIIQKGGPIIQQESDKIGYVETGHSVITTAGKLKTKYVIHTVGPVWQGGKNKEEELLKSAVISTMELAQKYELNSIALPAISTGIFGFPKEKGVKIIVDSVIEFIKMHNLPKEIHFTNIDEYTSNLFVSYLKVLNVD</sequence>
<accession>A0A7C6E8W7</accession>
<name>A0A7C6E8W7_DESAE</name>
<feature type="domain" description="Macro" evidence="1">
    <location>
        <begin position="1"/>
        <end position="179"/>
    </location>
</feature>
<proteinExistence type="predicted"/>
<reference evidence="2" key="1">
    <citation type="journal article" date="2020" name="mSystems">
        <title>Genome- and Community-Level Interaction Insights into Carbon Utilization and Element Cycling Functions of Hydrothermarchaeota in Hydrothermal Sediment.</title>
        <authorList>
            <person name="Zhou Z."/>
            <person name="Liu Y."/>
            <person name="Xu W."/>
            <person name="Pan J."/>
            <person name="Luo Z.H."/>
            <person name="Li M."/>
        </authorList>
    </citation>
    <scope>NUCLEOTIDE SEQUENCE [LARGE SCALE GENOMIC DNA]</scope>
    <source>
        <strain evidence="2">SpSt-1135</strain>
    </source>
</reference>
<comment type="caution">
    <text evidence="2">The sequence shown here is derived from an EMBL/GenBank/DDBJ whole genome shotgun (WGS) entry which is preliminary data.</text>
</comment>
<dbReference type="SMART" id="SM00506">
    <property type="entry name" value="A1pp"/>
    <property type="match status" value="1"/>
</dbReference>
<evidence type="ECO:0000313" key="2">
    <source>
        <dbReference type="EMBL" id="HHS49311.1"/>
    </source>
</evidence>